<proteinExistence type="inferred from homology"/>
<dbReference type="PANTHER" id="PTHR47966:SF51">
    <property type="entry name" value="BETA-SITE APP-CLEAVING ENZYME, ISOFORM A-RELATED"/>
    <property type="match status" value="1"/>
</dbReference>
<evidence type="ECO:0000256" key="6">
    <source>
        <dbReference type="SAM" id="SignalP"/>
    </source>
</evidence>
<dbReference type="PANTHER" id="PTHR47966">
    <property type="entry name" value="BETA-SITE APP-CLEAVING ENZYME, ISOFORM A-RELATED"/>
    <property type="match status" value="1"/>
</dbReference>
<dbReference type="EMBL" id="CAUYUJ010017505">
    <property type="protein sequence ID" value="CAK0875372.1"/>
    <property type="molecule type" value="Genomic_DNA"/>
</dbReference>
<comment type="caution">
    <text evidence="8">The sequence shown here is derived from an EMBL/GenBank/DDBJ whole genome shotgun (WGS) entry which is preliminary data.</text>
</comment>
<dbReference type="CDD" id="cd05471">
    <property type="entry name" value="pepsin_like"/>
    <property type="match status" value="1"/>
</dbReference>
<dbReference type="InterPro" id="IPR001969">
    <property type="entry name" value="Aspartic_peptidase_AS"/>
</dbReference>
<dbReference type="InterPro" id="IPR021109">
    <property type="entry name" value="Peptidase_aspartic_dom_sf"/>
</dbReference>
<dbReference type="PROSITE" id="PS51767">
    <property type="entry name" value="PEPTIDASE_A1"/>
    <property type="match status" value="1"/>
</dbReference>
<name>A0ABN9VS66_9DINO</name>
<organism evidence="8 9">
    <name type="scientific">Prorocentrum cordatum</name>
    <dbReference type="NCBI Taxonomy" id="2364126"/>
    <lineage>
        <taxon>Eukaryota</taxon>
        <taxon>Sar</taxon>
        <taxon>Alveolata</taxon>
        <taxon>Dinophyceae</taxon>
        <taxon>Prorocentrales</taxon>
        <taxon>Prorocentraceae</taxon>
        <taxon>Prorocentrum</taxon>
    </lineage>
</organism>
<dbReference type="Pfam" id="PF00026">
    <property type="entry name" value="Asp"/>
    <property type="match status" value="1"/>
</dbReference>
<keyword evidence="2 5" id="KW-0645">Protease</keyword>
<dbReference type="InterPro" id="IPR001461">
    <property type="entry name" value="Aspartic_peptidase_A1"/>
</dbReference>
<dbReference type="Proteomes" id="UP001189429">
    <property type="component" value="Unassembled WGS sequence"/>
</dbReference>
<reference evidence="8" key="1">
    <citation type="submission" date="2023-10" db="EMBL/GenBank/DDBJ databases">
        <authorList>
            <person name="Chen Y."/>
            <person name="Shah S."/>
            <person name="Dougan E. K."/>
            <person name="Thang M."/>
            <person name="Chan C."/>
        </authorList>
    </citation>
    <scope>NUCLEOTIDE SEQUENCE [LARGE SCALE GENOMIC DNA]</scope>
</reference>
<evidence type="ECO:0000256" key="1">
    <source>
        <dbReference type="ARBA" id="ARBA00007447"/>
    </source>
</evidence>
<feature type="signal peptide" evidence="6">
    <location>
        <begin position="1"/>
        <end position="24"/>
    </location>
</feature>
<evidence type="ECO:0000256" key="4">
    <source>
        <dbReference type="ARBA" id="ARBA00022801"/>
    </source>
</evidence>
<keyword evidence="3 5" id="KW-0064">Aspartyl protease</keyword>
<dbReference type="PRINTS" id="PR00792">
    <property type="entry name" value="PEPSIN"/>
</dbReference>
<gene>
    <name evidence="8" type="ORF">PCOR1329_LOCUS60055</name>
</gene>
<comment type="similarity">
    <text evidence="1 5">Belongs to the peptidase A1 family.</text>
</comment>
<evidence type="ECO:0000256" key="3">
    <source>
        <dbReference type="ARBA" id="ARBA00022750"/>
    </source>
</evidence>
<sequence length="464" mass="48728">MGASALRRSLWAAALLAAPAAAAGRGRLGAAAAGEVLLRRVRRQAARAGPPAALSLAGGEGAIAGSANLCSSGFGDIGLGTPEQRVAVVFDTGSSDLWVAPFHPSRSITSGVGSQRSARIKYAIGVVQGPVVTDRLDIGGCVVPAQEFVLASEIGQMDNRYFDGVLGLAFPRLSHTGTTPLAQLGAQAGVHAFTVLIESEGQDSRIIFGEPGHQIREGLVYAPVVQQEWWTLEGSIAIGSTSLCDRSYLALDTGTSYILLPSTYFRALMRQLLPPEQLDECRQSGLGQWGCPCDFRHSAQVVYILVGESRFPLFPEDLFREVTGVLGADGAAWCDLEVQPGSGALPLILGDTFLRTVVAHFDAGNASVGLKSRADHRPPSQHARALLEADAGRPRTAPLLPPHVVSSWAVRWPAWELLLASAACGGLLGLLAAPLLLRLPACCERCRSRRAPAGPGLAPLLPPA</sequence>
<dbReference type="InterPro" id="IPR033121">
    <property type="entry name" value="PEPTIDASE_A1"/>
</dbReference>
<dbReference type="InterPro" id="IPR034164">
    <property type="entry name" value="Pepsin-like_dom"/>
</dbReference>
<evidence type="ECO:0000313" key="8">
    <source>
        <dbReference type="EMBL" id="CAK0875372.1"/>
    </source>
</evidence>
<feature type="domain" description="Peptidase A1" evidence="7">
    <location>
        <begin position="73"/>
        <end position="371"/>
    </location>
</feature>
<accession>A0ABN9VS66</accession>
<protein>
    <recommendedName>
        <fullName evidence="7">Peptidase A1 domain-containing protein</fullName>
    </recommendedName>
</protein>
<dbReference type="Gene3D" id="2.40.70.10">
    <property type="entry name" value="Acid Proteases"/>
    <property type="match status" value="2"/>
</dbReference>
<feature type="chain" id="PRO_5046373866" description="Peptidase A1 domain-containing protein" evidence="6">
    <location>
        <begin position="25"/>
        <end position="464"/>
    </location>
</feature>
<evidence type="ECO:0000256" key="2">
    <source>
        <dbReference type="ARBA" id="ARBA00022670"/>
    </source>
</evidence>
<keyword evidence="6" id="KW-0732">Signal</keyword>
<evidence type="ECO:0000313" key="9">
    <source>
        <dbReference type="Proteomes" id="UP001189429"/>
    </source>
</evidence>
<dbReference type="SUPFAM" id="SSF50630">
    <property type="entry name" value="Acid proteases"/>
    <property type="match status" value="1"/>
</dbReference>
<evidence type="ECO:0000256" key="5">
    <source>
        <dbReference type="RuleBase" id="RU000454"/>
    </source>
</evidence>
<evidence type="ECO:0000259" key="7">
    <source>
        <dbReference type="PROSITE" id="PS51767"/>
    </source>
</evidence>
<keyword evidence="4 5" id="KW-0378">Hydrolase</keyword>
<dbReference type="PROSITE" id="PS00141">
    <property type="entry name" value="ASP_PROTEASE"/>
    <property type="match status" value="2"/>
</dbReference>
<keyword evidence="9" id="KW-1185">Reference proteome</keyword>